<organism evidence="2 3">
    <name type="scientific">Marinifilum caeruleilacunae</name>
    <dbReference type="NCBI Taxonomy" id="2499076"/>
    <lineage>
        <taxon>Bacteria</taxon>
        <taxon>Pseudomonadati</taxon>
        <taxon>Bacteroidota</taxon>
        <taxon>Bacteroidia</taxon>
        <taxon>Marinilabiliales</taxon>
        <taxon>Marinifilaceae</taxon>
    </lineage>
</organism>
<keyword evidence="3" id="KW-1185">Reference proteome</keyword>
<dbReference type="CDD" id="cd00038">
    <property type="entry name" value="CAP_ED"/>
    <property type="match status" value="1"/>
</dbReference>
<accession>A0ABX1WR38</accession>
<gene>
    <name evidence="2" type="ORF">ELS83_01795</name>
</gene>
<dbReference type="Gene3D" id="2.60.120.10">
    <property type="entry name" value="Jelly Rolls"/>
    <property type="match status" value="1"/>
</dbReference>
<dbReference type="Pfam" id="PF00027">
    <property type="entry name" value="cNMP_binding"/>
    <property type="match status" value="1"/>
</dbReference>
<name>A0ABX1WR38_9BACT</name>
<comment type="caution">
    <text evidence="2">The sequence shown here is derived from an EMBL/GenBank/DDBJ whole genome shotgun (WGS) entry which is preliminary data.</text>
</comment>
<dbReference type="PROSITE" id="PS50042">
    <property type="entry name" value="CNMP_BINDING_3"/>
    <property type="match status" value="1"/>
</dbReference>
<proteinExistence type="predicted"/>
<evidence type="ECO:0000313" key="2">
    <source>
        <dbReference type="EMBL" id="NOU58533.1"/>
    </source>
</evidence>
<dbReference type="InterPro" id="IPR018490">
    <property type="entry name" value="cNMP-bd_dom_sf"/>
</dbReference>
<dbReference type="RefSeq" id="WP_171593802.1">
    <property type="nucleotide sequence ID" value="NZ_RZNH01000002.1"/>
</dbReference>
<evidence type="ECO:0000313" key="3">
    <source>
        <dbReference type="Proteomes" id="UP000732105"/>
    </source>
</evidence>
<dbReference type="InterPro" id="IPR000595">
    <property type="entry name" value="cNMP-bd_dom"/>
</dbReference>
<dbReference type="SUPFAM" id="SSF51206">
    <property type="entry name" value="cAMP-binding domain-like"/>
    <property type="match status" value="1"/>
</dbReference>
<feature type="domain" description="Cyclic nucleotide-binding" evidence="1">
    <location>
        <begin position="16"/>
        <end position="115"/>
    </location>
</feature>
<evidence type="ECO:0000259" key="1">
    <source>
        <dbReference type="PROSITE" id="PS50042"/>
    </source>
</evidence>
<dbReference type="Proteomes" id="UP000732105">
    <property type="component" value="Unassembled WGS sequence"/>
</dbReference>
<dbReference type="EMBL" id="RZNH01000002">
    <property type="protein sequence ID" value="NOU58533.1"/>
    <property type="molecule type" value="Genomic_DNA"/>
</dbReference>
<sequence>MNTTHLYHFFDTDFPLNQEGLKELIESFSESNFKKGERLLTEKSVDSKLRFLNRGVVREFYSNDQKETNINFYTKAQFITDFSSFNNLLPSRKNQECLTDVQLLIIGKDRFQQLLDKYPCGKSFIDQTFQKLLEEREEFEYIRLTKQPEEMYQMLFENSPECLQKVPQYHIASFLGITPETLSRIRKKIASK</sequence>
<protein>
    <submittedName>
        <fullName evidence="2">Crp/Fnr family transcriptional regulator</fullName>
    </submittedName>
</protein>
<dbReference type="InterPro" id="IPR014710">
    <property type="entry name" value="RmlC-like_jellyroll"/>
</dbReference>
<reference evidence="2 3" key="1">
    <citation type="submission" date="2018-12" db="EMBL/GenBank/DDBJ databases">
        <title>Marinifilum JC070 sp. nov., a marine bacterium isolated from Yongle Blue Hole in the South China Sea.</title>
        <authorList>
            <person name="Fu T."/>
        </authorList>
    </citation>
    <scope>NUCLEOTIDE SEQUENCE [LARGE SCALE GENOMIC DNA]</scope>
    <source>
        <strain evidence="2 3">JC070</strain>
    </source>
</reference>